<keyword evidence="3" id="KW-1185">Reference proteome</keyword>
<proteinExistence type="predicted"/>
<comment type="caution">
    <text evidence="2">The sequence shown here is derived from an EMBL/GenBank/DDBJ whole genome shotgun (WGS) entry which is preliminary data.</text>
</comment>
<dbReference type="Proteomes" id="UP001353858">
    <property type="component" value="Unassembled WGS sequence"/>
</dbReference>
<name>A0AAN7P134_9COLE</name>
<evidence type="ECO:0000313" key="2">
    <source>
        <dbReference type="EMBL" id="KAK4878050.1"/>
    </source>
</evidence>
<dbReference type="InterPro" id="IPR033557">
    <property type="entry name" value="CIMAP2"/>
</dbReference>
<dbReference type="PANTHER" id="PTHR34914:SF1">
    <property type="entry name" value="LYMPHOCYTE EXPANSION MOLECULE"/>
    <property type="match status" value="1"/>
</dbReference>
<reference evidence="3" key="1">
    <citation type="submission" date="2023-01" db="EMBL/GenBank/DDBJ databases">
        <title>Key to firefly adult light organ development and bioluminescence: homeobox transcription factors regulate luciferase expression and transportation to peroxisome.</title>
        <authorList>
            <person name="Fu X."/>
        </authorList>
    </citation>
    <scope>NUCLEOTIDE SEQUENCE [LARGE SCALE GENOMIC DNA]</scope>
</reference>
<evidence type="ECO:0000313" key="3">
    <source>
        <dbReference type="Proteomes" id="UP001353858"/>
    </source>
</evidence>
<dbReference type="EMBL" id="JARPUR010000004">
    <property type="protein sequence ID" value="KAK4878050.1"/>
    <property type="molecule type" value="Genomic_DNA"/>
</dbReference>
<organism evidence="2 3">
    <name type="scientific">Aquatica leii</name>
    <dbReference type="NCBI Taxonomy" id="1421715"/>
    <lineage>
        <taxon>Eukaryota</taxon>
        <taxon>Metazoa</taxon>
        <taxon>Ecdysozoa</taxon>
        <taxon>Arthropoda</taxon>
        <taxon>Hexapoda</taxon>
        <taxon>Insecta</taxon>
        <taxon>Pterygota</taxon>
        <taxon>Neoptera</taxon>
        <taxon>Endopterygota</taxon>
        <taxon>Coleoptera</taxon>
        <taxon>Polyphaga</taxon>
        <taxon>Elateriformia</taxon>
        <taxon>Elateroidea</taxon>
        <taxon>Lampyridae</taxon>
        <taxon>Luciolinae</taxon>
        <taxon>Aquatica</taxon>
    </lineage>
</organism>
<dbReference type="AlphaFoldDB" id="A0AAN7P134"/>
<feature type="compositionally biased region" description="Polar residues" evidence="1">
    <location>
        <begin position="274"/>
        <end position="283"/>
    </location>
</feature>
<dbReference type="PANTHER" id="PTHR34914">
    <property type="entry name" value="LYMPHOCYTE EXPANSION MOLECULE"/>
    <property type="match status" value="1"/>
</dbReference>
<sequence length="283" mass="32652">MDKAPFGVQSKRFQNIGYHPCLDPFARGNPLGPGDYNPKTYDCPYKKYIVGGSCWKRKVDIEEFSKNLGFRNAIILEQRKYWKSKGGPGVYDIVSTGQKSSSCMYNVSFGTDKRFRVSNTSDYPAPSTYATGIRNYIDKSRCKQFTPLPTFEWDGFVDRFKSTEKPWSKPPNLYNPKDFGSFTALLEKVVSKRGPYDLFTGPRDETTIKNHFVPAKFKRMDNFFNKVSDLDLMLRHFKNKNKGRFFQEQRFGLATQRHMIDDPTQVKKNPNDPSPTTYNIEGP</sequence>
<protein>
    <submittedName>
        <fullName evidence="2">Uncharacterized protein</fullName>
    </submittedName>
</protein>
<gene>
    <name evidence="2" type="ORF">RN001_010556</name>
</gene>
<evidence type="ECO:0000256" key="1">
    <source>
        <dbReference type="SAM" id="MobiDB-lite"/>
    </source>
</evidence>
<feature type="region of interest" description="Disordered" evidence="1">
    <location>
        <begin position="258"/>
        <end position="283"/>
    </location>
</feature>
<accession>A0AAN7P134</accession>